<name>A0AAW6HAT3_BACUN</name>
<dbReference type="InterPro" id="IPR043964">
    <property type="entry name" value="P-loop_TraG"/>
</dbReference>
<dbReference type="RefSeq" id="WP_272202177.1">
    <property type="nucleotide sequence ID" value="NZ_JAQNSI010000595.1"/>
</dbReference>
<evidence type="ECO:0000313" key="4">
    <source>
        <dbReference type="Proteomes" id="UP001222603"/>
    </source>
</evidence>
<sequence length="726" mass="82852">MIGIIILISLLICALCLLIALLYIRQTEIEVKDKSVDLESVLPIQTITENAVINGNGDITVGYRLLLPEVFTLSESEAQYIHERLEALLKLLPAGTVIHQQNFYYTGRYHHAEYSSNALIAENNRHFNGKEILNSYTNLYVTFTNGSRNGKIRKSASGTSLMRKLHYPFKQPYKEYQQRLTEMEAFLMNFENGLSSIQQFEIRKMDDTELNNAIYDYVNLSYETPENDATQKSVNPMAVSESGSMKIGQQHVSILSLTNEGEHLQELAVPHTGKSKAYGGNIEIPDSIRSKCSMLYPVGLGLPFNHIVNIVIEITDPDATVTAIGAEKDALNYITNFYPPAAEKQREQAAFCDEITQFDYQTAYTAFNVVLNDTDRTSLMRKTALVQQGFSFMNQSSCYVENAELCNLFFCNIPGNARANYRGFVNTTKQAICYLQKEGMYLSDEKGHIYHDRFGTPAKINLWDYPALNNKNRIVIGPSGSGKSFWLNNYILQSYELGRDVMIIDIGGSYRSMIALNRGKYFDSTEQKKFAFNPFLCDRDKNGKYLYIDTTDAESADDQIKTIVAIISYIWKVREPMLPAENAILRKSVIGFYDYVNNSSIGEKHERIFPTLITYRAYLKEVFSKRMTEFEKQKFEIEELLLLLEPYTDGELSFLLNATENVDIVHDRLIAFDMEDASKKEYFPLVAIITLQMIVDKIKKRQGFAKELIIDEALDFLQDEKFGDFI</sequence>
<dbReference type="EMBL" id="JAQNSI010000595">
    <property type="protein sequence ID" value="MDC1903155.1"/>
    <property type="molecule type" value="Genomic_DNA"/>
</dbReference>
<feature type="domain" description="TraG P-loop" evidence="2">
    <location>
        <begin position="452"/>
        <end position="726"/>
    </location>
</feature>
<evidence type="ECO:0000259" key="2">
    <source>
        <dbReference type="Pfam" id="PF19044"/>
    </source>
</evidence>
<protein>
    <submittedName>
        <fullName evidence="3">DUF3875 domain-containing protein</fullName>
    </submittedName>
</protein>
<dbReference type="Gene3D" id="1.10.8.730">
    <property type="match status" value="1"/>
</dbReference>
<dbReference type="PANTHER" id="PTHR38467:SF1">
    <property type="entry name" value="CONJUGATIVE TRANSFER: ASSEMBLY"/>
    <property type="match status" value="1"/>
</dbReference>
<dbReference type="AlphaFoldDB" id="A0AAW6HAT3"/>
<dbReference type="SUPFAM" id="SSF52540">
    <property type="entry name" value="P-loop containing nucleoside triphosphate hydrolases"/>
    <property type="match status" value="1"/>
</dbReference>
<accession>A0AAW6HAT3</accession>
<dbReference type="Proteomes" id="UP001222603">
    <property type="component" value="Unassembled WGS sequence"/>
</dbReference>
<gene>
    <name evidence="3" type="ORF">POZ10_21335</name>
</gene>
<dbReference type="PANTHER" id="PTHR38467">
    <property type="match status" value="1"/>
</dbReference>
<dbReference type="InterPro" id="IPR024451">
    <property type="entry name" value="TraG_N_Bacteroidetes"/>
</dbReference>
<evidence type="ECO:0000259" key="1">
    <source>
        <dbReference type="Pfam" id="PF12991"/>
    </source>
</evidence>
<dbReference type="Pfam" id="PF12991">
    <property type="entry name" value="DUF3875"/>
    <property type="match status" value="1"/>
</dbReference>
<reference evidence="3" key="1">
    <citation type="submission" date="2022-10" db="EMBL/GenBank/DDBJ databases">
        <title>Human gut microbiome strain richness.</title>
        <authorList>
            <person name="Chen-Liaw A."/>
        </authorList>
    </citation>
    <scope>NUCLEOTIDE SEQUENCE</scope>
    <source>
        <strain evidence="3">1001713st1_F9_1001713B170221_170320</strain>
    </source>
</reference>
<feature type="domain" description="TraG N-terminal Bacteroidetes" evidence="1">
    <location>
        <begin position="33"/>
        <end position="82"/>
    </location>
</feature>
<comment type="caution">
    <text evidence="3">The sequence shown here is derived from an EMBL/GenBank/DDBJ whole genome shotgun (WGS) entry which is preliminary data.</text>
</comment>
<feature type="non-terminal residue" evidence="3">
    <location>
        <position position="726"/>
    </location>
</feature>
<dbReference type="InterPro" id="IPR027417">
    <property type="entry name" value="P-loop_NTPase"/>
</dbReference>
<organism evidence="3 4">
    <name type="scientific">Bacteroides uniformis</name>
    <dbReference type="NCBI Taxonomy" id="820"/>
    <lineage>
        <taxon>Bacteria</taxon>
        <taxon>Pseudomonadati</taxon>
        <taxon>Bacteroidota</taxon>
        <taxon>Bacteroidia</taxon>
        <taxon>Bacteroidales</taxon>
        <taxon>Bacteroidaceae</taxon>
        <taxon>Bacteroides</taxon>
    </lineage>
</organism>
<evidence type="ECO:0000313" key="3">
    <source>
        <dbReference type="EMBL" id="MDC1903155.1"/>
    </source>
</evidence>
<dbReference type="InterPro" id="IPR053155">
    <property type="entry name" value="F-pilin_assembly_TraC"/>
</dbReference>
<proteinExistence type="predicted"/>
<dbReference type="Pfam" id="PF19044">
    <property type="entry name" value="P-loop_TraG"/>
    <property type="match status" value="1"/>
</dbReference>
<dbReference type="Gene3D" id="3.40.50.300">
    <property type="entry name" value="P-loop containing nucleotide triphosphate hydrolases"/>
    <property type="match status" value="1"/>
</dbReference>